<dbReference type="Proteomes" id="UP000298774">
    <property type="component" value="Chromosome"/>
</dbReference>
<dbReference type="AlphaFoldDB" id="A0A0P0EMN9"/>
<dbReference type="Pfam" id="PF01135">
    <property type="entry name" value="PCMT"/>
    <property type="match status" value="1"/>
</dbReference>
<evidence type="ECO:0000256" key="2">
    <source>
        <dbReference type="ARBA" id="ARBA00013346"/>
    </source>
</evidence>
<accession>A0A0P0EMN9</accession>
<evidence type="ECO:0000256" key="3">
    <source>
        <dbReference type="ARBA" id="ARBA00030757"/>
    </source>
</evidence>
<proteinExistence type="inferred from homology"/>
<dbReference type="Gene3D" id="3.40.50.150">
    <property type="entry name" value="Vaccinia Virus protein VP39"/>
    <property type="match status" value="1"/>
</dbReference>
<protein>
    <recommendedName>
        <fullName evidence="2">Protein-L-isoaspartate O-methyltransferase</fullName>
    </recommendedName>
    <alternativeName>
        <fullName evidence="3">Protein L-isoaspartyl methyltransferase</fullName>
    </alternativeName>
</protein>
<dbReference type="EMBL" id="JAWXYC010000004">
    <property type="protein sequence ID" value="MDX5954033.1"/>
    <property type="molecule type" value="Genomic_DNA"/>
</dbReference>
<dbReference type="GO" id="GO:0005737">
    <property type="term" value="C:cytoplasm"/>
    <property type="evidence" value="ECO:0007669"/>
    <property type="project" value="TreeGrafter"/>
</dbReference>
<dbReference type="EMBL" id="CP032339">
    <property type="protein sequence ID" value="QCO07910.1"/>
    <property type="molecule type" value="Genomic_DNA"/>
</dbReference>
<comment type="similarity">
    <text evidence="1">Belongs to the methyltransferase superfamily. L-isoaspartyl/D-aspartyl protein methyltransferase family.</text>
</comment>
<dbReference type="Proteomes" id="UP001277471">
    <property type="component" value="Unassembled WGS sequence"/>
</dbReference>
<dbReference type="PANTHER" id="PTHR11579">
    <property type="entry name" value="PROTEIN-L-ISOASPARTATE O-METHYLTRANSFERASE"/>
    <property type="match status" value="1"/>
</dbReference>
<dbReference type="PANTHER" id="PTHR11579:SF18">
    <property type="entry name" value="PROTEIN-L-ISOASPARTATE O-METHYLTRANSFERASE"/>
    <property type="match status" value="1"/>
</dbReference>
<dbReference type="KEGG" id="abf:AMK58_07730"/>
<dbReference type="GeneID" id="56448122"/>
<keyword evidence="5" id="KW-0489">Methyltransferase</keyword>
<evidence type="ECO:0000313" key="7">
    <source>
        <dbReference type="Proteomes" id="UP001277471"/>
    </source>
</evidence>
<organism evidence="5 6">
    <name type="scientific">Azospirillum brasilense</name>
    <dbReference type="NCBI Taxonomy" id="192"/>
    <lineage>
        <taxon>Bacteria</taxon>
        <taxon>Pseudomonadati</taxon>
        <taxon>Pseudomonadota</taxon>
        <taxon>Alphaproteobacteria</taxon>
        <taxon>Rhodospirillales</taxon>
        <taxon>Azospirillaceae</taxon>
        <taxon>Azospirillum</taxon>
    </lineage>
</organism>
<dbReference type="CDD" id="cd02440">
    <property type="entry name" value="AdoMet_MTases"/>
    <property type="match status" value="1"/>
</dbReference>
<evidence type="ECO:0000313" key="4">
    <source>
        <dbReference type="EMBL" id="MDX5954033.1"/>
    </source>
</evidence>
<name>A0A0P0EMN9_AZOBR</name>
<dbReference type="InterPro" id="IPR029063">
    <property type="entry name" value="SAM-dependent_MTases_sf"/>
</dbReference>
<evidence type="ECO:0000313" key="5">
    <source>
        <dbReference type="EMBL" id="QCO07910.1"/>
    </source>
</evidence>
<evidence type="ECO:0000313" key="6">
    <source>
        <dbReference type="Proteomes" id="UP000298774"/>
    </source>
</evidence>
<dbReference type="SUPFAM" id="SSF53335">
    <property type="entry name" value="S-adenosyl-L-methionine-dependent methyltransferases"/>
    <property type="match status" value="1"/>
</dbReference>
<reference evidence="4 7" key="2">
    <citation type="submission" date="2023-11" db="EMBL/GenBank/DDBJ databases">
        <title>MicrobeMod: A computational toolkit for identifying prokaryotic methylation and restriction-modification with nanopore sequencing.</title>
        <authorList>
            <person name="Crits-Christoph A."/>
            <person name="Kang S.C."/>
            <person name="Lee H."/>
            <person name="Ostrov N."/>
        </authorList>
    </citation>
    <scope>NUCLEOTIDE SEQUENCE [LARGE SCALE GENOMIC DNA]</scope>
    <source>
        <strain evidence="4 7">ATCC 29145</strain>
    </source>
</reference>
<dbReference type="InterPro" id="IPR000682">
    <property type="entry name" value="PCMT"/>
</dbReference>
<keyword evidence="5" id="KW-0808">Transferase</keyword>
<gene>
    <name evidence="5" type="ORF">D3868_01900</name>
    <name evidence="4" type="ORF">SIM66_22925</name>
</gene>
<reference evidence="5 6" key="1">
    <citation type="submission" date="2018-09" db="EMBL/GenBank/DDBJ databases">
        <title>Whole genome based analysis of evolution and adaptive divergence in Indian and Brazilian strains of Azospirillum brasilense.</title>
        <authorList>
            <person name="Singh C."/>
            <person name="Tripathi A.K."/>
        </authorList>
    </citation>
    <scope>NUCLEOTIDE SEQUENCE [LARGE SCALE GENOMIC DNA]</scope>
    <source>
        <strain evidence="5 6">MTCC4038</strain>
    </source>
</reference>
<evidence type="ECO:0000256" key="1">
    <source>
        <dbReference type="ARBA" id="ARBA00005369"/>
    </source>
</evidence>
<dbReference type="GO" id="GO:0004719">
    <property type="term" value="F:protein-L-isoaspartate (D-aspartate) O-methyltransferase activity"/>
    <property type="evidence" value="ECO:0007669"/>
    <property type="project" value="InterPro"/>
</dbReference>
<dbReference type="GO" id="GO:0032259">
    <property type="term" value="P:methylation"/>
    <property type="evidence" value="ECO:0007669"/>
    <property type="project" value="UniProtKB-KW"/>
</dbReference>
<sequence length="218" mass="23201">MSEYAAARLNMVEGQIRPNKVTDQRLVDAMLDIPREQFVPKAARGIAYVDEDLAIGKGRYLMEPMVFARMLQEVGIDETDVALDIGSGSGYSTAVLARLAATVVGIESDAELARQATESLSAVGVDNAVVITAPLTEGYPQQAPYDVIVIEGLVSEVPDGILAQLGEGGRLVAAVLGDRGVGEVKLYQRSGGVTSARTLFEAHTHPLPGFEAKPKFVF</sequence>
<keyword evidence="7" id="KW-1185">Reference proteome</keyword>
<dbReference type="RefSeq" id="WP_035673824.1">
    <property type="nucleotide sequence ID" value="NZ_CP012914.1"/>
</dbReference>